<sequence length="105" mass="11008">MKRAKIMLIVIAVIASVGGVLALKAQRFGICNVYCATKVNNILTCTTVGVPFSTTNASPSFTTPCRTFHDALGITTTSYYTTTGSGGIACKISPVQAWVTSCNIP</sequence>
<name>A0ABS3Z372_9BACT</name>
<evidence type="ECO:0000313" key="2">
    <source>
        <dbReference type="Proteomes" id="UP000677244"/>
    </source>
</evidence>
<dbReference type="EMBL" id="JAGHKO010000014">
    <property type="protein sequence ID" value="MBO9204617.1"/>
    <property type="molecule type" value="Genomic_DNA"/>
</dbReference>
<proteinExistence type="predicted"/>
<accession>A0ABS3Z372</accession>
<dbReference type="RefSeq" id="WP_209143368.1">
    <property type="nucleotide sequence ID" value="NZ_JAGHKO010000014.1"/>
</dbReference>
<protein>
    <recommendedName>
        <fullName evidence="3">Secreted protein</fullName>
    </recommendedName>
</protein>
<evidence type="ECO:0000313" key="1">
    <source>
        <dbReference type="EMBL" id="MBO9204617.1"/>
    </source>
</evidence>
<evidence type="ECO:0008006" key="3">
    <source>
        <dbReference type="Google" id="ProtNLM"/>
    </source>
</evidence>
<gene>
    <name evidence="1" type="ORF">J7I42_30295</name>
</gene>
<organism evidence="1 2">
    <name type="scientific">Niastella soli</name>
    <dbReference type="NCBI Taxonomy" id="2821487"/>
    <lineage>
        <taxon>Bacteria</taxon>
        <taxon>Pseudomonadati</taxon>
        <taxon>Bacteroidota</taxon>
        <taxon>Chitinophagia</taxon>
        <taxon>Chitinophagales</taxon>
        <taxon>Chitinophagaceae</taxon>
        <taxon>Niastella</taxon>
    </lineage>
</organism>
<comment type="caution">
    <text evidence="1">The sequence shown here is derived from an EMBL/GenBank/DDBJ whole genome shotgun (WGS) entry which is preliminary data.</text>
</comment>
<dbReference type="Proteomes" id="UP000677244">
    <property type="component" value="Unassembled WGS sequence"/>
</dbReference>
<keyword evidence="2" id="KW-1185">Reference proteome</keyword>
<reference evidence="1 2" key="1">
    <citation type="submission" date="2021-03" db="EMBL/GenBank/DDBJ databases">
        <title>Assistant Professor.</title>
        <authorList>
            <person name="Huq M.A."/>
        </authorList>
    </citation>
    <scope>NUCLEOTIDE SEQUENCE [LARGE SCALE GENOMIC DNA]</scope>
    <source>
        <strain evidence="1 2">MAH-29</strain>
    </source>
</reference>